<dbReference type="EMBL" id="CP002736">
    <property type="protein sequence ID" value="AEF93900.1"/>
    <property type="molecule type" value="Genomic_DNA"/>
</dbReference>
<comment type="subcellular location">
    <subcellularLocation>
        <location evidence="1 6">Cell membrane</location>
        <topology evidence="1 6">Multi-pass membrane protein</topology>
    </subcellularLocation>
</comment>
<name>F6B2S1_DESCC</name>
<dbReference type="InterPro" id="IPR032816">
    <property type="entry name" value="VTT_dom"/>
</dbReference>
<keyword evidence="4 6" id="KW-1133">Transmembrane helix</keyword>
<comment type="similarity">
    <text evidence="6">Belongs to the TVP38/TMEM64 family.</text>
</comment>
<dbReference type="PANTHER" id="PTHR12677:SF59">
    <property type="entry name" value="GOLGI APPARATUS MEMBRANE PROTEIN TVP38-RELATED"/>
    <property type="match status" value="1"/>
</dbReference>
<dbReference type="KEGG" id="dca:Desca_1029"/>
<evidence type="ECO:0000256" key="6">
    <source>
        <dbReference type="RuleBase" id="RU366058"/>
    </source>
</evidence>
<gene>
    <name evidence="8" type="ordered locus">Desca_1029</name>
</gene>
<feature type="transmembrane region" description="Helical" evidence="6">
    <location>
        <begin position="222"/>
        <end position="241"/>
    </location>
</feature>
<dbReference type="Pfam" id="PF09335">
    <property type="entry name" value="VTT_dom"/>
    <property type="match status" value="1"/>
</dbReference>
<dbReference type="HOGENOM" id="CLU_038944_8_0_9"/>
<feature type="domain" description="VTT" evidence="7">
    <location>
        <begin position="98"/>
        <end position="214"/>
    </location>
</feature>
<evidence type="ECO:0000256" key="2">
    <source>
        <dbReference type="ARBA" id="ARBA00022475"/>
    </source>
</evidence>
<evidence type="ECO:0000259" key="7">
    <source>
        <dbReference type="Pfam" id="PF09335"/>
    </source>
</evidence>
<feature type="transmembrane region" description="Helical" evidence="6">
    <location>
        <begin position="189"/>
        <end position="210"/>
    </location>
</feature>
<sequence>MSIIFSKLTCSDILNLCHSFKYRGFHMVKKKTIFLMATLVIVASIFLYASKFNWHPIGEAKQFTDPEHLASYLRSFGTMTVVVSIFLMILQTLFTPLPLFLLAGANGFIFGLGYGILITLSGSLIGATIAFYLARGFGRGLVSRCIKETYMSKVDQMSHSGGPWMVFMARLVPVIPSSIISYVAGLSKITFRGFFIATAIGKLPEIVIYTALGHSFKQAEGIATKVTLVLILLTLLAWPFISKSIKRAHDINPANKKKDHRPPCKFPPEK</sequence>
<dbReference type="eggNOG" id="COG0398">
    <property type="taxonomic scope" value="Bacteria"/>
</dbReference>
<organism evidence="8 9">
    <name type="scientific">Desulfotomaculum nigrificans (strain DSM 14880 / VKM B-2319 / CO-1-SRB)</name>
    <name type="common">Desulfotomaculum carboxydivorans</name>
    <dbReference type="NCBI Taxonomy" id="868595"/>
    <lineage>
        <taxon>Bacteria</taxon>
        <taxon>Bacillati</taxon>
        <taxon>Bacillota</taxon>
        <taxon>Clostridia</taxon>
        <taxon>Eubacteriales</taxon>
        <taxon>Desulfotomaculaceae</taxon>
        <taxon>Desulfotomaculum</taxon>
    </lineage>
</organism>
<evidence type="ECO:0000313" key="9">
    <source>
        <dbReference type="Proteomes" id="UP000009226"/>
    </source>
</evidence>
<dbReference type="InterPro" id="IPR015414">
    <property type="entry name" value="TMEM64"/>
</dbReference>
<evidence type="ECO:0000256" key="4">
    <source>
        <dbReference type="ARBA" id="ARBA00022989"/>
    </source>
</evidence>
<comment type="caution">
    <text evidence="6">Lacks conserved residue(s) required for the propagation of feature annotation.</text>
</comment>
<protein>
    <recommendedName>
        <fullName evidence="6">TVP38/TMEM64 family membrane protein</fullName>
    </recommendedName>
</protein>
<proteinExistence type="inferred from homology"/>
<evidence type="ECO:0000313" key="8">
    <source>
        <dbReference type="EMBL" id="AEF93900.1"/>
    </source>
</evidence>
<evidence type="ECO:0000256" key="5">
    <source>
        <dbReference type="ARBA" id="ARBA00023136"/>
    </source>
</evidence>
<dbReference type="PANTHER" id="PTHR12677">
    <property type="entry name" value="GOLGI APPARATUS MEMBRANE PROTEIN TVP38-RELATED"/>
    <property type="match status" value="1"/>
</dbReference>
<dbReference type="GO" id="GO:0005886">
    <property type="term" value="C:plasma membrane"/>
    <property type="evidence" value="ECO:0007669"/>
    <property type="project" value="UniProtKB-SubCell"/>
</dbReference>
<evidence type="ECO:0000256" key="3">
    <source>
        <dbReference type="ARBA" id="ARBA00022692"/>
    </source>
</evidence>
<keyword evidence="9" id="KW-1185">Reference proteome</keyword>
<accession>F6B2S1</accession>
<dbReference type="STRING" id="868595.Desca_1029"/>
<feature type="transmembrane region" description="Helical" evidence="6">
    <location>
        <begin position="163"/>
        <end position="183"/>
    </location>
</feature>
<dbReference type="Proteomes" id="UP000009226">
    <property type="component" value="Chromosome"/>
</dbReference>
<dbReference type="AlphaFoldDB" id="F6B2S1"/>
<feature type="transmembrane region" description="Helical" evidence="6">
    <location>
        <begin position="32"/>
        <end position="49"/>
    </location>
</feature>
<reference evidence="8 9" key="1">
    <citation type="submission" date="2011-05" db="EMBL/GenBank/DDBJ databases">
        <title>Complete sequence of Desulfotomaculum carboxydivorans CO-1-SRB.</title>
        <authorList>
            <consortium name="US DOE Joint Genome Institute"/>
            <person name="Lucas S."/>
            <person name="Han J."/>
            <person name="Lapidus A."/>
            <person name="Cheng J.-F."/>
            <person name="Goodwin L."/>
            <person name="Pitluck S."/>
            <person name="Peters L."/>
            <person name="Mikhailova N."/>
            <person name="Lu M."/>
            <person name="Han C."/>
            <person name="Tapia R."/>
            <person name="Land M."/>
            <person name="Hauser L."/>
            <person name="Kyrpides N."/>
            <person name="Ivanova N."/>
            <person name="Pagani I."/>
            <person name="Stams A."/>
            <person name="Plugge C."/>
            <person name="Muyzer G."/>
            <person name="Kuever J."/>
            <person name="Parshina S."/>
            <person name="Ivanova A."/>
            <person name="Nazina T."/>
            <person name="Woyke T."/>
        </authorList>
    </citation>
    <scope>NUCLEOTIDE SEQUENCE [LARGE SCALE GENOMIC DNA]</scope>
    <source>
        <strain evidence="9">DSM 14880 / VKM B-2319 / CO-1-SRB</strain>
    </source>
</reference>
<keyword evidence="5 6" id="KW-0472">Membrane</keyword>
<evidence type="ECO:0000256" key="1">
    <source>
        <dbReference type="ARBA" id="ARBA00004651"/>
    </source>
</evidence>
<keyword evidence="2 6" id="KW-1003">Cell membrane</keyword>
<keyword evidence="3 6" id="KW-0812">Transmembrane</keyword>